<dbReference type="WBParaSite" id="SCUD_0000477301-mRNA-1">
    <property type="protein sequence ID" value="SCUD_0000477301-mRNA-1"/>
    <property type="gene ID" value="SCUD_0000477301"/>
</dbReference>
<dbReference type="AlphaFoldDB" id="A0A183JPY6"/>
<reference evidence="1 2" key="2">
    <citation type="submission" date="2018-11" db="EMBL/GenBank/DDBJ databases">
        <authorList>
            <consortium name="Pathogen Informatics"/>
        </authorList>
    </citation>
    <scope>NUCLEOTIDE SEQUENCE [LARGE SCALE GENOMIC DNA]</scope>
    <source>
        <strain evidence="1">Dakar</strain>
        <strain evidence="2">Dakar, Senegal</strain>
    </source>
</reference>
<name>A0A183JPY6_9TREM</name>
<evidence type="ECO:0000313" key="1">
    <source>
        <dbReference type="EMBL" id="VDO90890.1"/>
    </source>
</evidence>
<organism evidence="3">
    <name type="scientific">Schistosoma curassoni</name>
    <dbReference type="NCBI Taxonomy" id="6186"/>
    <lineage>
        <taxon>Eukaryota</taxon>
        <taxon>Metazoa</taxon>
        <taxon>Spiralia</taxon>
        <taxon>Lophotrochozoa</taxon>
        <taxon>Platyhelminthes</taxon>
        <taxon>Trematoda</taxon>
        <taxon>Digenea</taxon>
        <taxon>Strigeidida</taxon>
        <taxon>Schistosomatoidea</taxon>
        <taxon>Schistosomatidae</taxon>
        <taxon>Schistosoma</taxon>
    </lineage>
</organism>
<reference evidence="3" key="1">
    <citation type="submission" date="2016-06" db="UniProtKB">
        <authorList>
            <consortium name="WormBaseParasite"/>
        </authorList>
    </citation>
    <scope>IDENTIFICATION</scope>
</reference>
<accession>A0A183JPY6</accession>
<sequence>MVLIVNNPTISPKTSTVLSVKDPICTTGGCVGSSEDKIAIPTAEKLYILVSFTQLYSY</sequence>
<dbReference type="EMBL" id="UZAK01006759">
    <property type="protein sequence ID" value="VDO90890.1"/>
    <property type="molecule type" value="Genomic_DNA"/>
</dbReference>
<dbReference type="Proteomes" id="UP000279833">
    <property type="component" value="Unassembled WGS sequence"/>
</dbReference>
<keyword evidence="2" id="KW-1185">Reference proteome</keyword>
<proteinExistence type="predicted"/>
<evidence type="ECO:0000313" key="2">
    <source>
        <dbReference type="Proteomes" id="UP000279833"/>
    </source>
</evidence>
<gene>
    <name evidence="1" type="ORF">SCUD_LOCUS4773</name>
</gene>
<protein>
    <submittedName>
        <fullName evidence="1 3">Uncharacterized protein</fullName>
    </submittedName>
</protein>
<evidence type="ECO:0000313" key="3">
    <source>
        <dbReference type="WBParaSite" id="SCUD_0000477301-mRNA-1"/>
    </source>
</evidence>